<protein>
    <submittedName>
        <fullName evidence="2">Panacea domain-containing protein</fullName>
    </submittedName>
</protein>
<proteinExistence type="predicted"/>
<evidence type="ECO:0000313" key="2">
    <source>
        <dbReference type="EMBL" id="MCZ0862856.1"/>
    </source>
</evidence>
<keyword evidence="3" id="KW-1185">Reference proteome</keyword>
<evidence type="ECO:0000259" key="1">
    <source>
        <dbReference type="Pfam" id="PF13274"/>
    </source>
</evidence>
<reference evidence="2" key="1">
    <citation type="submission" date="2022-12" db="EMBL/GenBank/DDBJ databases">
        <title>Isolation and characterisation of novel Methanocorpusculum spp. from native Australian herbivores indicates the genus is ancestrally host-associated.</title>
        <authorList>
            <person name="Volmer J.G."/>
            <person name="Soo R.M."/>
            <person name="Evans P.N."/>
            <person name="Hoedt E.C."/>
            <person name="Astorga Alsina A.L."/>
            <person name="Woodcroft B.J."/>
            <person name="Tyson G.W."/>
            <person name="Hugenholtz P."/>
            <person name="Morrison M."/>
        </authorList>
    </citation>
    <scope>NUCLEOTIDE SEQUENCE</scope>
    <source>
        <strain evidence="2">CW153</strain>
    </source>
</reference>
<feature type="domain" description="Antitoxin SocA-like Panacea" evidence="1">
    <location>
        <begin position="39"/>
        <end position="147"/>
    </location>
</feature>
<gene>
    <name evidence="2" type="ORF">O0S09_06265</name>
</gene>
<dbReference type="EMBL" id="JAPTGC010000007">
    <property type="protein sequence ID" value="MCZ0862856.1"/>
    <property type="molecule type" value="Genomic_DNA"/>
</dbReference>
<dbReference type="InterPro" id="IPR025272">
    <property type="entry name" value="SocA_Panacea"/>
</dbReference>
<accession>A0ABT4IM84</accession>
<dbReference type="RefSeq" id="WP_268923114.1">
    <property type="nucleotide sequence ID" value="NZ_JAPTGC010000007.1"/>
</dbReference>
<dbReference type="Proteomes" id="UP001141336">
    <property type="component" value="Unassembled WGS sequence"/>
</dbReference>
<dbReference type="Pfam" id="PF13274">
    <property type="entry name" value="SocA_Panacea"/>
    <property type="match status" value="1"/>
</dbReference>
<evidence type="ECO:0000313" key="3">
    <source>
        <dbReference type="Proteomes" id="UP001141336"/>
    </source>
</evidence>
<organism evidence="2 3">
    <name type="scientific">Methanocorpusculum vombati</name>
    <dbReference type="NCBI Taxonomy" id="3002864"/>
    <lineage>
        <taxon>Archaea</taxon>
        <taxon>Methanobacteriati</taxon>
        <taxon>Methanobacteriota</taxon>
        <taxon>Stenosarchaea group</taxon>
        <taxon>Methanomicrobia</taxon>
        <taxon>Methanomicrobiales</taxon>
        <taxon>Methanocorpusculaceae</taxon>
        <taxon>Methanocorpusculum</taxon>
    </lineage>
</organism>
<comment type="caution">
    <text evidence="2">The sequence shown here is derived from an EMBL/GenBank/DDBJ whole genome shotgun (WGS) entry which is preliminary data.</text>
</comment>
<sequence length="177" mass="20428">MSVTPDPQSGAFNSEKFRQVLHYIISKTESSPNVGKKVLYKLLYFNDFNYYELNEVKMTGEKYSKLEHGPAPRHFDSVVTMLKKDKAIIEKKVDYYGHNQTRFCSLKEPDLSLLSATEIKHIDDTLGRYGSMNGSQIEAMSHKDIPWIASADNNDLDYELVFYRSAEMSVREYCDDD</sequence>
<name>A0ABT4IM84_9EURY</name>